<dbReference type="Proteomes" id="UP001589753">
    <property type="component" value="Unassembled WGS sequence"/>
</dbReference>
<reference evidence="1 2" key="1">
    <citation type="submission" date="2024-09" db="EMBL/GenBank/DDBJ databases">
        <authorList>
            <person name="Sun Q."/>
            <person name="Mori K."/>
        </authorList>
    </citation>
    <scope>NUCLEOTIDE SEQUENCE [LARGE SCALE GENOMIC DNA]</scope>
    <source>
        <strain evidence="1 2">JCM 9767</strain>
    </source>
</reference>
<evidence type="ECO:0000313" key="1">
    <source>
        <dbReference type="EMBL" id="MFB9347951.1"/>
    </source>
</evidence>
<dbReference type="RefSeq" id="WP_051843557.1">
    <property type="nucleotide sequence ID" value="NZ_JBHMDI010000020.1"/>
</dbReference>
<name>A0ABV5LAL4_9ACTN</name>
<keyword evidence="2" id="KW-1185">Reference proteome</keyword>
<sequence length="63" mass="6623">MSEPRVRPLLRQLGAEHAHSGAGSTLQELTAAVAAKDSGLVEPLADALDEIIDNGAYAKVLER</sequence>
<proteinExistence type="predicted"/>
<accession>A0ABV5LAL4</accession>
<comment type="caution">
    <text evidence="1">The sequence shown here is derived from an EMBL/GenBank/DDBJ whole genome shotgun (WGS) entry which is preliminary data.</text>
</comment>
<organism evidence="1 2">
    <name type="scientific">Streptomyces heliomycini</name>
    <dbReference type="NCBI Taxonomy" id="284032"/>
    <lineage>
        <taxon>Bacteria</taxon>
        <taxon>Bacillati</taxon>
        <taxon>Actinomycetota</taxon>
        <taxon>Actinomycetes</taxon>
        <taxon>Kitasatosporales</taxon>
        <taxon>Streptomycetaceae</taxon>
        <taxon>Streptomyces</taxon>
    </lineage>
</organism>
<dbReference type="EMBL" id="JBHMDI010000020">
    <property type="protein sequence ID" value="MFB9347951.1"/>
    <property type="molecule type" value="Genomic_DNA"/>
</dbReference>
<evidence type="ECO:0000313" key="2">
    <source>
        <dbReference type="Proteomes" id="UP001589753"/>
    </source>
</evidence>
<gene>
    <name evidence="1" type="ORF">ACFFUA_10840</name>
</gene>
<protein>
    <submittedName>
        <fullName evidence="1">Uncharacterized protein</fullName>
    </submittedName>
</protein>